<evidence type="ECO:0000256" key="2">
    <source>
        <dbReference type="ARBA" id="ARBA00012980"/>
    </source>
</evidence>
<feature type="domain" description="Thymidylate kinase-like" evidence="8">
    <location>
        <begin position="153"/>
        <end position="246"/>
    </location>
</feature>
<dbReference type="CDD" id="cd01672">
    <property type="entry name" value="TMPK"/>
    <property type="match status" value="1"/>
</dbReference>
<dbReference type="InterPro" id="IPR027417">
    <property type="entry name" value="P-loop_NTPase"/>
</dbReference>
<dbReference type="PANTHER" id="PTHR10344">
    <property type="entry name" value="THYMIDYLATE KINASE"/>
    <property type="match status" value="1"/>
</dbReference>
<reference evidence="9" key="1">
    <citation type="submission" date="2021-05" db="EMBL/GenBank/DDBJ databases">
        <title>The genome of the haptophyte Pavlova lutheri (Diacronema luteri, Pavlovales) - a model for lipid biosynthesis in eukaryotic algae.</title>
        <authorList>
            <person name="Hulatt C.J."/>
            <person name="Posewitz M.C."/>
        </authorList>
    </citation>
    <scope>NUCLEOTIDE SEQUENCE</scope>
    <source>
        <strain evidence="9">NIVA-4/92</strain>
    </source>
</reference>
<evidence type="ECO:0000256" key="4">
    <source>
        <dbReference type="ARBA" id="ARBA00022727"/>
    </source>
</evidence>
<keyword evidence="7" id="KW-0067">ATP-binding</keyword>
<evidence type="ECO:0000256" key="6">
    <source>
        <dbReference type="ARBA" id="ARBA00022777"/>
    </source>
</evidence>
<evidence type="ECO:0000313" key="9">
    <source>
        <dbReference type="EMBL" id="KAG8464547.1"/>
    </source>
</evidence>
<dbReference type="HAMAP" id="MF_00165">
    <property type="entry name" value="Thymidylate_kinase"/>
    <property type="match status" value="1"/>
</dbReference>
<dbReference type="GO" id="GO:0006227">
    <property type="term" value="P:dUDP biosynthetic process"/>
    <property type="evidence" value="ECO:0007669"/>
    <property type="project" value="TreeGrafter"/>
</dbReference>
<name>A0A8J5XI57_DIALT</name>
<dbReference type="GO" id="GO:0004798">
    <property type="term" value="F:dTMP kinase activity"/>
    <property type="evidence" value="ECO:0007669"/>
    <property type="project" value="UniProtKB-EC"/>
</dbReference>
<evidence type="ECO:0000256" key="5">
    <source>
        <dbReference type="ARBA" id="ARBA00022741"/>
    </source>
</evidence>
<organism evidence="9 10">
    <name type="scientific">Diacronema lutheri</name>
    <name type="common">Unicellular marine alga</name>
    <name type="synonym">Monochrysis lutheri</name>
    <dbReference type="NCBI Taxonomy" id="2081491"/>
    <lineage>
        <taxon>Eukaryota</taxon>
        <taxon>Haptista</taxon>
        <taxon>Haptophyta</taxon>
        <taxon>Pavlovophyceae</taxon>
        <taxon>Pavlovales</taxon>
        <taxon>Pavlovaceae</taxon>
        <taxon>Diacronema</taxon>
    </lineage>
</organism>
<keyword evidence="5" id="KW-0547">Nucleotide-binding</keyword>
<dbReference type="SUPFAM" id="SSF52540">
    <property type="entry name" value="P-loop containing nucleoside triphosphate hydrolases"/>
    <property type="match status" value="1"/>
</dbReference>
<comment type="similarity">
    <text evidence="1">Belongs to the thymidylate kinase family.</text>
</comment>
<keyword evidence="4" id="KW-0545">Nucleotide biosynthesis</keyword>
<keyword evidence="6" id="KW-0418">Kinase</keyword>
<accession>A0A8J5XI57</accession>
<dbReference type="AlphaFoldDB" id="A0A8J5XI57"/>
<dbReference type="OrthoDB" id="425602at2759"/>
<dbReference type="GO" id="GO:0006233">
    <property type="term" value="P:dTDP biosynthetic process"/>
    <property type="evidence" value="ECO:0007669"/>
    <property type="project" value="InterPro"/>
</dbReference>
<dbReference type="GO" id="GO:0005634">
    <property type="term" value="C:nucleus"/>
    <property type="evidence" value="ECO:0007669"/>
    <property type="project" value="TreeGrafter"/>
</dbReference>
<evidence type="ECO:0000256" key="1">
    <source>
        <dbReference type="ARBA" id="ARBA00009776"/>
    </source>
</evidence>
<dbReference type="PANTHER" id="PTHR10344:SF1">
    <property type="entry name" value="THYMIDYLATE KINASE"/>
    <property type="match status" value="1"/>
</dbReference>
<dbReference type="Pfam" id="PF02223">
    <property type="entry name" value="Thymidylate_kin"/>
    <property type="match status" value="1"/>
</dbReference>
<sequence length="375" mass="40188">MDMGVPTQHIYFAACATLSSELAAVTARRLAQYGVVAHAATLTAAADRLKALDRADVFVANVGVGVSSADGSGADGSLASVGVDLCYALYKRRIPALCTWQGVERPCPLPSVTALSGADPLLELAPYASDAELEALLAGWLAPPSSPGRIFVIEGGDGAGKQTQAAALLARLRAEGYPTATMDFPHDSALHGKLIRSLLAGEHGSIGEVNPLLFASLYAQNRHSVAPVLRHWLSRGANVVLDRYAEANFGHQASKLPEEAGARERLIEQLDTFEYGWLGLPRSHRVLYLDLPPDAAERALLADATRAALDIHETAGQSYKNAVRDTFLLCARKYAHWRHVPCVVGTERLSREQLADEIWRTLAPEFVNQRGAPGA</sequence>
<evidence type="ECO:0000313" key="10">
    <source>
        <dbReference type="Proteomes" id="UP000751190"/>
    </source>
</evidence>
<evidence type="ECO:0000256" key="7">
    <source>
        <dbReference type="ARBA" id="ARBA00022840"/>
    </source>
</evidence>
<dbReference type="GO" id="GO:0005524">
    <property type="term" value="F:ATP binding"/>
    <property type="evidence" value="ECO:0007669"/>
    <property type="project" value="UniProtKB-KW"/>
</dbReference>
<protein>
    <recommendedName>
        <fullName evidence="2">dTMP kinase</fullName>
        <ecNumber evidence="2">2.7.4.9</ecNumber>
    </recommendedName>
</protein>
<dbReference type="OMA" id="DMHETAG"/>
<dbReference type="GO" id="GO:0005829">
    <property type="term" value="C:cytosol"/>
    <property type="evidence" value="ECO:0007669"/>
    <property type="project" value="TreeGrafter"/>
</dbReference>
<gene>
    <name evidence="9" type="ORF">KFE25_009915</name>
</gene>
<dbReference type="GO" id="GO:0005739">
    <property type="term" value="C:mitochondrion"/>
    <property type="evidence" value="ECO:0007669"/>
    <property type="project" value="TreeGrafter"/>
</dbReference>
<evidence type="ECO:0000256" key="3">
    <source>
        <dbReference type="ARBA" id="ARBA00022679"/>
    </source>
</evidence>
<dbReference type="GO" id="GO:0004550">
    <property type="term" value="F:nucleoside diphosphate kinase activity"/>
    <property type="evidence" value="ECO:0007669"/>
    <property type="project" value="TreeGrafter"/>
</dbReference>
<keyword evidence="10" id="KW-1185">Reference proteome</keyword>
<comment type="caution">
    <text evidence="9">The sequence shown here is derived from an EMBL/GenBank/DDBJ whole genome shotgun (WGS) entry which is preliminary data.</text>
</comment>
<dbReference type="GO" id="GO:0006235">
    <property type="term" value="P:dTTP biosynthetic process"/>
    <property type="evidence" value="ECO:0007669"/>
    <property type="project" value="TreeGrafter"/>
</dbReference>
<dbReference type="Gene3D" id="3.40.50.300">
    <property type="entry name" value="P-loop containing nucleotide triphosphate hydrolases"/>
    <property type="match status" value="1"/>
</dbReference>
<evidence type="ECO:0000259" key="8">
    <source>
        <dbReference type="Pfam" id="PF02223"/>
    </source>
</evidence>
<dbReference type="EC" id="2.7.4.9" evidence="2"/>
<proteinExistence type="inferred from homology"/>
<dbReference type="EMBL" id="JAGTXO010000012">
    <property type="protein sequence ID" value="KAG8464547.1"/>
    <property type="molecule type" value="Genomic_DNA"/>
</dbReference>
<dbReference type="InterPro" id="IPR018094">
    <property type="entry name" value="Thymidylate_kinase"/>
</dbReference>
<dbReference type="Proteomes" id="UP000751190">
    <property type="component" value="Unassembled WGS sequence"/>
</dbReference>
<dbReference type="InterPro" id="IPR039430">
    <property type="entry name" value="Thymidylate_kin-like_dom"/>
</dbReference>
<keyword evidence="3" id="KW-0808">Transferase</keyword>